<sequence>MPDLEHVVDTPQPVHLYVEVPAGSVRVHLTDTTTSRVELSGRDAEQVSVTLEGDDLAVVAPKHASRLLGRQHEVDVVVTVPEASDVAGRTGSGDITVTGEAGRVALRSGSGDVLVEVVGGEGRVETGSGAVRVGQVRDELAVKCGSGDVVLDLVEAATVVSTGSGDVVVARAAATVAVKTGSGDIRVVDALDDVRTTTGSGDLELVTVHRGRVGAKTASGDVRVGVVAGVPVFTDIQTVSGRISSGLQGGGRPTEGQDHVELRATTVSGDVVLTER</sequence>
<dbReference type="RefSeq" id="WP_345262289.1">
    <property type="nucleotide sequence ID" value="NZ_BAABIM010000001.1"/>
</dbReference>
<evidence type="ECO:0000313" key="2">
    <source>
        <dbReference type="EMBL" id="GAA4669972.1"/>
    </source>
</evidence>
<dbReference type="EMBL" id="BAABIM010000001">
    <property type="protein sequence ID" value="GAA4669972.1"/>
    <property type="molecule type" value="Genomic_DNA"/>
</dbReference>
<reference evidence="3" key="1">
    <citation type="journal article" date="2019" name="Int. J. Syst. Evol. Microbiol.">
        <title>The Global Catalogue of Microorganisms (GCM) 10K type strain sequencing project: providing services to taxonomists for standard genome sequencing and annotation.</title>
        <authorList>
            <consortium name="The Broad Institute Genomics Platform"/>
            <consortium name="The Broad Institute Genome Sequencing Center for Infectious Disease"/>
            <person name="Wu L."/>
            <person name="Ma J."/>
        </authorList>
    </citation>
    <scope>NUCLEOTIDE SEQUENCE [LARGE SCALE GENOMIC DNA]</scope>
    <source>
        <strain evidence="3">JCM 18127</strain>
    </source>
</reference>
<evidence type="ECO:0000259" key="1">
    <source>
        <dbReference type="Pfam" id="PF13349"/>
    </source>
</evidence>
<protein>
    <submittedName>
        <fullName evidence="2">DUF4097 family beta strand repeat-containing protein</fullName>
    </submittedName>
</protein>
<gene>
    <name evidence="2" type="ORF">GCM10023226_03110</name>
</gene>
<name>A0ABP8VRI3_9ACTN</name>
<keyword evidence="3" id="KW-1185">Reference proteome</keyword>
<comment type="caution">
    <text evidence="2">The sequence shown here is derived from an EMBL/GenBank/DDBJ whole genome shotgun (WGS) entry which is preliminary data.</text>
</comment>
<dbReference type="Pfam" id="PF13349">
    <property type="entry name" value="DUF4097"/>
    <property type="match status" value="1"/>
</dbReference>
<dbReference type="Gene3D" id="2.160.20.120">
    <property type="match status" value="1"/>
</dbReference>
<dbReference type="Proteomes" id="UP001500621">
    <property type="component" value="Unassembled WGS sequence"/>
</dbReference>
<accession>A0ABP8VRI3</accession>
<organism evidence="2 3">
    <name type="scientific">Nocardioides nanhaiensis</name>
    <dbReference type="NCBI Taxonomy" id="1476871"/>
    <lineage>
        <taxon>Bacteria</taxon>
        <taxon>Bacillati</taxon>
        <taxon>Actinomycetota</taxon>
        <taxon>Actinomycetes</taxon>
        <taxon>Propionibacteriales</taxon>
        <taxon>Nocardioidaceae</taxon>
        <taxon>Nocardioides</taxon>
    </lineage>
</organism>
<dbReference type="InterPro" id="IPR025164">
    <property type="entry name" value="Toastrack_DUF4097"/>
</dbReference>
<proteinExistence type="predicted"/>
<feature type="domain" description="DUF4097" evidence="1">
    <location>
        <begin position="24"/>
        <end position="272"/>
    </location>
</feature>
<evidence type="ECO:0000313" key="3">
    <source>
        <dbReference type="Proteomes" id="UP001500621"/>
    </source>
</evidence>